<comment type="similarity">
    <text evidence="1">Belongs to the CapA family.</text>
</comment>
<dbReference type="InterPro" id="IPR029052">
    <property type="entry name" value="Metallo-depent_PP-like"/>
</dbReference>
<dbReference type="SUPFAM" id="SSF56300">
    <property type="entry name" value="Metallo-dependent phosphatases"/>
    <property type="match status" value="1"/>
</dbReference>
<dbReference type="InterPro" id="IPR052169">
    <property type="entry name" value="CW_Biosynth-Accessory"/>
</dbReference>
<feature type="domain" description="Capsule synthesis protein CapA" evidence="2">
    <location>
        <begin position="2"/>
        <end position="107"/>
    </location>
</feature>
<reference evidence="3" key="1">
    <citation type="journal article" date="2014" name="Front. Microbiol.">
        <title>High frequency of phylogenetically diverse reductive dehalogenase-homologous genes in deep subseafloor sedimentary metagenomes.</title>
        <authorList>
            <person name="Kawai M."/>
            <person name="Futagami T."/>
            <person name="Toyoda A."/>
            <person name="Takaki Y."/>
            <person name="Nishi S."/>
            <person name="Hori S."/>
            <person name="Arai W."/>
            <person name="Tsubouchi T."/>
            <person name="Morono Y."/>
            <person name="Uchiyama I."/>
            <person name="Ito T."/>
            <person name="Fujiyama A."/>
            <person name="Inagaki F."/>
            <person name="Takami H."/>
        </authorList>
    </citation>
    <scope>NUCLEOTIDE SEQUENCE</scope>
    <source>
        <strain evidence="3">Expedition CK06-06</strain>
    </source>
</reference>
<dbReference type="PANTHER" id="PTHR33393">
    <property type="entry name" value="POLYGLUTAMINE SYNTHESIS ACCESSORY PROTEIN RV0574C-RELATED"/>
    <property type="match status" value="1"/>
</dbReference>
<evidence type="ECO:0000313" key="3">
    <source>
        <dbReference type="EMBL" id="GAH45822.1"/>
    </source>
</evidence>
<accession>X1FLH6</accession>
<dbReference type="Pfam" id="PF09587">
    <property type="entry name" value="PGA_cap"/>
    <property type="match status" value="1"/>
</dbReference>
<proteinExistence type="inferred from homology"/>
<organism evidence="3">
    <name type="scientific">marine sediment metagenome</name>
    <dbReference type="NCBI Taxonomy" id="412755"/>
    <lineage>
        <taxon>unclassified sequences</taxon>
        <taxon>metagenomes</taxon>
        <taxon>ecological metagenomes</taxon>
    </lineage>
</organism>
<dbReference type="InterPro" id="IPR019079">
    <property type="entry name" value="Capsule_synth_CapA"/>
</dbReference>
<gene>
    <name evidence="3" type="ORF">S03H2_17243</name>
</gene>
<dbReference type="SMART" id="SM00854">
    <property type="entry name" value="PGA_cap"/>
    <property type="match status" value="1"/>
</dbReference>
<dbReference type="PANTHER" id="PTHR33393:SF11">
    <property type="entry name" value="POLYGLUTAMINE SYNTHESIS ACCESSORY PROTEIN RV0574C-RELATED"/>
    <property type="match status" value="1"/>
</dbReference>
<protein>
    <recommendedName>
        <fullName evidence="2">Capsule synthesis protein CapA domain-containing protein</fullName>
    </recommendedName>
</protein>
<dbReference type="AlphaFoldDB" id="X1FLH6"/>
<sequence>IKFGFLGYTRGGFNSPKKGVWINKIETANIIRDIKFVNPQCDFVIVSLHWGIENVFYPSPKQIDLAHKLIDAGATVILGHHPHVIQGIERYKTGLIVYSLGNFQFDPKLSYRKTNKSIILCLDFDRETLKGYEIVPVIIDKNFLPSVVKDELKDKINDFIAKISHPLNDWHITERWWFEEIAGEYLSGNMKSWFVRIKKYGIRHFLQCVKWLISPFVVRCYIGFLSKKLKGR</sequence>
<feature type="non-terminal residue" evidence="3">
    <location>
        <position position="1"/>
    </location>
</feature>
<dbReference type="EMBL" id="BARU01008873">
    <property type="protein sequence ID" value="GAH45822.1"/>
    <property type="molecule type" value="Genomic_DNA"/>
</dbReference>
<evidence type="ECO:0000259" key="2">
    <source>
        <dbReference type="SMART" id="SM00854"/>
    </source>
</evidence>
<name>X1FLH6_9ZZZZ</name>
<dbReference type="Gene3D" id="3.60.21.10">
    <property type="match status" value="1"/>
</dbReference>
<comment type="caution">
    <text evidence="3">The sequence shown here is derived from an EMBL/GenBank/DDBJ whole genome shotgun (WGS) entry which is preliminary data.</text>
</comment>
<evidence type="ECO:0000256" key="1">
    <source>
        <dbReference type="ARBA" id="ARBA00005662"/>
    </source>
</evidence>